<feature type="signal peptide" evidence="4">
    <location>
        <begin position="1"/>
        <end position="32"/>
    </location>
</feature>
<name>A0A840ILH2_9ACTN</name>
<dbReference type="SUPFAM" id="SSF51120">
    <property type="entry name" value="beta-Roll"/>
    <property type="match status" value="2"/>
</dbReference>
<evidence type="ECO:0000313" key="6">
    <source>
        <dbReference type="Proteomes" id="UP000585272"/>
    </source>
</evidence>
<proteinExistence type="predicted"/>
<dbReference type="PROSITE" id="PS00330">
    <property type="entry name" value="HEMOLYSIN_CALCIUM"/>
    <property type="match status" value="1"/>
</dbReference>
<evidence type="ECO:0000256" key="1">
    <source>
        <dbReference type="ARBA" id="ARBA00004613"/>
    </source>
</evidence>
<evidence type="ECO:0000313" key="5">
    <source>
        <dbReference type="EMBL" id="MBB4664750.1"/>
    </source>
</evidence>
<organism evidence="5 6">
    <name type="scientific">Conexibacter arvalis</name>
    <dbReference type="NCBI Taxonomy" id="912552"/>
    <lineage>
        <taxon>Bacteria</taxon>
        <taxon>Bacillati</taxon>
        <taxon>Actinomycetota</taxon>
        <taxon>Thermoleophilia</taxon>
        <taxon>Solirubrobacterales</taxon>
        <taxon>Conexibacteraceae</taxon>
        <taxon>Conexibacter</taxon>
    </lineage>
</organism>
<reference evidence="5 6" key="1">
    <citation type="submission" date="2020-08" db="EMBL/GenBank/DDBJ databases">
        <title>Genomic Encyclopedia of Archaeal and Bacterial Type Strains, Phase II (KMG-II): from individual species to whole genera.</title>
        <authorList>
            <person name="Goeker M."/>
        </authorList>
    </citation>
    <scope>NUCLEOTIDE SEQUENCE [LARGE SCALE GENOMIC DNA]</scope>
    <source>
        <strain evidence="5 6">DSM 23288</strain>
    </source>
</reference>
<evidence type="ECO:0000256" key="3">
    <source>
        <dbReference type="SAM" id="MobiDB-lite"/>
    </source>
</evidence>
<dbReference type="InterPro" id="IPR001343">
    <property type="entry name" value="Hemolysn_Ca-bd"/>
</dbReference>
<keyword evidence="2" id="KW-0964">Secreted</keyword>
<dbReference type="InterPro" id="IPR018511">
    <property type="entry name" value="Hemolysin-typ_Ca-bd_CS"/>
</dbReference>
<accession>A0A840ILH2</accession>
<evidence type="ECO:0000256" key="4">
    <source>
        <dbReference type="SAM" id="SignalP"/>
    </source>
</evidence>
<gene>
    <name evidence="5" type="ORF">BDZ31_004365</name>
</gene>
<keyword evidence="4" id="KW-0732">Signal</keyword>
<dbReference type="RefSeq" id="WP_281381788.1">
    <property type="nucleotide sequence ID" value="NZ_JACHNU010000008.1"/>
</dbReference>
<dbReference type="PANTHER" id="PTHR38340:SF1">
    <property type="entry name" value="S-LAYER PROTEIN"/>
    <property type="match status" value="1"/>
</dbReference>
<sequence length="552" mass="55201">MLCSRSLARRGGRAAALAAALLMLAGVGAAQAATIDHDGTTLTIAGTPGVDDLLLSHGGGGSVDPAIVEVKSWNGSTLTPGAAAVCTAGIEADLWACPRPQRIVATLGDGDDLVTVYEDIEAPFTVPVEIDAGAGNDRIDGTSGNDVIHGGPGDDQLTGRDGDDRIHGQDGNDILNGDFGSSGPGGDDHLDGGAGDDQFEQYVGFGYPASLKGNDTYIGGPGNDSFSYFHRADPVTITLDGIADDGMAGEADNIHPDIETVGGSAGDDVIVGSPGDDILWGGDGDDRISGLGGNDRISGDDGDDVVDGGPGDDELTGGCMTDTLIGGPGADTFYSDAGPTSTCGFSLRSPFDRIEAADGEADTLIFCQVLGDQAGDVAIVDAVDPVATSGPGACGTVSVVAPPGGGGGSGGGGGGGGGGAGTVPAPGGAKLPTGKVRMRLGAVRLLVGNGRRGAAVKQQVELKRKRLTLGTLVASRKTRVTVTASIGKGRKAIALGRRTVTVPAGRAAVVRLALPPRARTALRRARRATVAVSLRVGKKTVRKSFGVVVARR</sequence>
<dbReference type="InterPro" id="IPR011049">
    <property type="entry name" value="Serralysin-like_metalloprot_C"/>
</dbReference>
<dbReference type="EMBL" id="JACHNU010000008">
    <property type="protein sequence ID" value="MBB4664750.1"/>
    <property type="molecule type" value="Genomic_DNA"/>
</dbReference>
<dbReference type="Gene3D" id="2.150.10.10">
    <property type="entry name" value="Serralysin-like metalloprotease, C-terminal"/>
    <property type="match status" value="2"/>
</dbReference>
<dbReference type="AlphaFoldDB" id="A0A840ILH2"/>
<dbReference type="GO" id="GO:0005509">
    <property type="term" value="F:calcium ion binding"/>
    <property type="evidence" value="ECO:0007669"/>
    <property type="project" value="InterPro"/>
</dbReference>
<feature type="region of interest" description="Disordered" evidence="3">
    <location>
        <begin position="405"/>
        <end position="432"/>
    </location>
</feature>
<dbReference type="InterPro" id="IPR050557">
    <property type="entry name" value="RTX_toxin/Mannuronan_C5-epim"/>
</dbReference>
<feature type="compositionally biased region" description="Basic and acidic residues" evidence="3">
    <location>
        <begin position="157"/>
        <end position="170"/>
    </location>
</feature>
<dbReference type="GO" id="GO:0005576">
    <property type="term" value="C:extracellular region"/>
    <property type="evidence" value="ECO:0007669"/>
    <property type="project" value="UniProtKB-SubCell"/>
</dbReference>
<evidence type="ECO:0000256" key="2">
    <source>
        <dbReference type="ARBA" id="ARBA00022525"/>
    </source>
</evidence>
<feature type="compositionally biased region" description="Gly residues" evidence="3">
    <location>
        <begin position="405"/>
        <end position="421"/>
    </location>
</feature>
<comment type="subcellular location">
    <subcellularLocation>
        <location evidence="1">Secreted</location>
    </subcellularLocation>
</comment>
<feature type="region of interest" description="Disordered" evidence="3">
    <location>
        <begin position="132"/>
        <end position="197"/>
    </location>
</feature>
<dbReference type="Pfam" id="PF00353">
    <property type="entry name" value="HemolysinCabind"/>
    <property type="match status" value="5"/>
</dbReference>
<dbReference type="Proteomes" id="UP000585272">
    <property type="component" value="Unassembled WGS sequence"/>
</dbReference>
<keyword evidence="6" id="KW-1185">Reference proteome</keyword>
<evidence type="ECO:0008006" key="7">
    <source>
        <dbReference type="Google" id="ProtNLM"/>
    </source>
</evidence>
<dbReference type="PANTHER" id="PTHR38340">
    <property type="entry name" value="S-LAYER PROTEIN"/>
    <property type="match status" value="1"/>
</dbReference>
<comment type="caution">
    <text evidence="5">The sequence shown here is derived from an EMBL/GenBank/DDBJ whole genome shotgun (WGS) entry which is preliminary data.</text>
</comment>
<protein>
    <recommendedName>
        <fullName evidence="7">Calcium-binding protein</fullName>
    </recommendedName>
</protein>
<dbReference type="PRINTS" id="PR00313">
    <property type="entry name" value="CABNDNGRPT"/>
</dbReference>
<feature type="chain" id="PRO_5032678150" description="Calcium-binding protein" evidence="4">
    <location>
        <begin position="33"/>
        <end position="552"/>
    </location>
</feature>